<dbReference type="Pfam" id="PF02397">
    <property type="entry name" value="Bac_transf"/>
    <property type="match status" value="1"/>
</dbReference>
<dbReference type="PANTHER" id="PTHR30576">
    <property type="entry name" value="COLANIC BIOSYNTHESIS UDP-GLUCOSE LIPID CARRIER TRANSFERASE"/>
    <property type="match status" value="1"/>
</dbReference>
<evidence type="ECO:0000256" key="2">
    <source>
        <dbReference type="SAM" id="Phobius"/>
    </source>
</evidence>
<dbReference type="PANTHER" id="PTHR30576:SF0">
    <property type="entry name" value="UNDECAPRENYL-PHOSPHATE N-ACETYLGALACTOSAMINYL 1-PHOSPHATE TRANSFERASE-RELATED"/>
    <property type="match status" value="1"/>
</dbReference>
<evidence type="ECO:0000313" key="5">
    <source>
        <dbReference type="Proteomes" id="UP000231267"/>
    </source>
</evidence>
<comment type="caution">
    <text evidence="4">The sequence shown here is derived from an EMBL/GenBank/DDBJ whole genome shotgun (WGS) entry which is preliminary data.</text>
</comment>
<gene>
    <name evidence="4" type="ORF">COW11_02870</name>
</gene>
<evidence type="ECO:0000259" key="3">
    <source>
        <dbReference type="Pfam" id="PF02397"/>
    </source>
</evidence>
<feature type="non-terminal residue" evidence="4">
    <location>
        <position position="123"/>
    </location>
</feature>
<name>A0A2J0LF86_9BACT</name>
<proteinExistence type="inferred from homology"/>
<dbReference type="Proteomes" id="UP000231267">
    <property type="component" value="Unassembled WGS sequence"/>
</dbReference>
<evidence type="ECO:0000313" key="4">
    <source>
        <dbReference type="EMBL" id="PIW66518.1"/>
    </source>
</evidence>
<accession>A0A2J0LF86</accession>
<keyword evidence="2" id="KW-1133">Transmembrane helix</keyword>
<keyword evidence="2" id="KW-0472">Membrane</keyword>
<dbReference type="EMBL" id="PFGP01000065">
    <property type="protein sequence ID" value="PIW66518.1"/>
    <property type="molecule type" value="Genomic_DNA"/>
</dbReference>
<dbReference type="GO" id="GO:0016780">
    <property type="term" value="F:phosphotransferase activity, for other substituted phosphate groups"/>
    <property type="evidence" value="ECO:0007669"/>
    <property type="project" value="TreeGrafter"/>
</dbReference>
<feature type="domain" description="Bacterial sugar transferase" evidence="3">
    <location>
        <begin position="8"/>
        <end position="120"/>
    </location>
</feature>
<reference evidence="4 5" key="1">
    <citation type="submission" date="2017-09" db="EMBL/GenBank/DDBJ databases">
        <title>Depth-based differentiation of microbial function through sediment-hosted aquifers and enrichment of novel symbionts in the deep terrestrial subsurface.</title>
        <authorList>
            <person name="Probst A.J."/>
            <person name="Ladd B."/>
            <person name="Jarett J.K."/>
            <person name="Geller-Mcgrath D.E."/>
            <person name="Sieber C.M."/>
            <person name="Emerson J.B."/>
            <person name="Anantharaman K."/>
            <person name="Thomas B.C."/>
            <person name="Malmstrom R."/>
            <person name="Stieglmeier M."/>
            <person name="Klingl A."/>
            <person name="Woyke T."/>
            <person name="Ryan C.M."/>
            <person name="Banfield J.F."/>
        </authorList>
    </citation>
    <scope>NUCLEOTIDE SEQUENCE [LARGE SCALE GENOMIC DNA]</scope>
    <source>
        <strain evidence="4">CG12_big_fil_rev_8_21_14_0_65_43_15</strain>
    </source>
</reference>
<protein>
    <submittedName>
        <fullName evidence="4">Sugar transferase</fullName>
    </submittedName>
</protein>
<dbReference type="InterPro" id="IPR003362">
    <property type="entry name" value="Bact_transf"/>
</dbReference>
<dbReference type="AlphaFoldDB" id="A0A2J0LF86"/>
<keyword evidence="4" id="KW-0808">Transferase</keyword>
<keyword evidence="2" id="KW-0812">Transmembrane</keyword>
<evidence type="ECO:0000256" key="1">
    <source>
        <dbReference type="ARBA" id="ARBA00006464"/>
    </source>
</evidence>
<sequence>MKTGKFLKRFFDIIVSTAGLLLSLPLWLIIPLFIYIEDGRPVFFSDHRVSRHRKVYKHFKFRSMLRKVEQETGPVWSKQHDCRVTRIGGFLRATAMDELPQLWNILKGDMSFVGPRPERPFFV</sequence>
<feature type="transmembrane region" description="Helical" evidence="2">
    <location>
        <begin position="12"/>
        <end position="36"/>
    </location>
</feature>
<comment type="similarity">
    <text evidence="1">Belongs to the bacterial sugar transferase family.</text>
</comment>
<organism evidence="4 5">
    <name type="scientific">Candidatus Taenaricola geysiri</name>
    <dbReference type="NCBI Taxonomy" id="1974752"/>
    <lineage>
        <taxon>Bacteria</taxon>
        <taxon>Pseudomonadati</taxon>
        <taxon>Candidatus Omnitrophota</taxon>
        <taxon>Candidatus Taenaricola</taxon>
    </lineage>
</organism>